<name>A0A0L0MBQ7_9BURK</name>
<dbReference type="PANTHER" id="PTHR42760:SF133">
    <property type="entry name" value="3-OXOACYL-[ACYL-CARRIER-PROTEIN] REDUCTASE"/>
    <property type="match status" value="1"/>
</dbReference>
<dbReference type="Proteomes" id="UP000036959">
    <property type="component" value="Unassembled WGS sequence"/>
</dbReference>
<evidence type="ECO:0000256" key="2">
    <source>
        <dbReference type="ARBA" id="ARBA00023002"/>
    </source>
</evidence>
<dbReference type="EMBL" id="LFJJ01000109">
    <property type="protein sequence ID" value="KND59690.1"/>
    <property type="molecule type" value="Genomic_DNA"/>
</dbReference>
<comment type="caution">
    <text evidence="4">The sequence shown here is derived from an EMBL/GenBank/DDBJ whole genome shotgun (WGS) entry which is preliminary data.</text>
</comment>
<sequence>MRHLRRVVMVTGGAGGIGAALAERYARDGAAVGIVDANEAAGAALAQRLTDAGSRVHFAAADVGDFSACESACRAIETALGPIDTLVNNAGISPKHAGKPMPFWQMDPAEWNRVMDVNLNSVFNFCRVLTPGMVERRFGRIVSMSSVAGRAYLDIVAAHYSTTKAALIGMTRHLAGELGPHGITVNAIAPGRIDTPLVRGVAREANEKIVRAEPLQRLGAPDEVASTCLFLTSDEAAFVTGQVIDVAGGWLMT</sequence>
<evidence type="ECO:0000313" key="4">
    <source>
        <dbReference type="EMBL" id="KND59690.1"/>
    </source>
</evidence>
<dbReference type="EC" id="1.1.1.100" evidence="4"/>
<dbReference type="SUPFAM" id="SSF51735">
    <property type="entry name" value="NAD(P)-binding Rossmann-fold domains"/>
    <property type="match status" value="1"/>
</dbReference>
<proteinExistence type="inferred from homology"/>
<comment type="similarity">
    <text evidence="1">Belongs to the short-chain dehydrogenases/reductases (SDR) family.</text>
</comment>
<protein>
    <submittedName>
        <fullName evidence="4">3-oxoacyl-[acyl-carrier protein] reductase</fullName>
        <ecNumber evidence="4">1.1.1.100</ecNumber>
    </submittedName>
</protein>
<dbReference type="AlphaFoldDB" id="A0A0L0MBQ7"/>
<evidence type="ECO:0000256" key="1">
    <source>
        <dbReference type="ARBA" id="ARBA00006484"/>
    </source>
</evidence>
<dbReference type="NCBIfam" id="NF005559">
    <property type="entry name" value="PRK07231.1"/>
    <property type="match status" value="1"/>
</dbReference>
<dbReference type="PRINTS" id="PR00081">
    <property type="entry name" value="GDHRDH"/>
</dbReference>
<dbReference type="PRINTS" id="PR00080">
    <property type="entry name" value="SDRFAMILY"/>
</dbReference>
<evidence type="ECO:0000259" key="3">
    <source>
        <dbReference type="SMART" id="SM00822"/>
    </source>
</evidence>
<feature type="domain" description="Ketoreductase" evidence="3">
    <location>
        <begin position="6"/>
        <end position="191"/>
    </location>
</feature>
<dbReference type="PATRIC" id="fig|242163.4.peg.619"/>
<dbReference type="GO" id="GO:0004316">
    <property type="term" value="F:3-oxoacyl-[acyl-carrier-protein] reductase (NADPH) activity"/>
    <property type="evidence" value="ECO:0007669"/>
    <property type="project" value="UniProtKB-EC"/>
</dbReference>
<keyword evidence="5" id="KW-1185">Reference proteome</keyword>
<dbReference type="InterPro" id="IPR036291">
    <property type="entry name" value="NAD(P)-bd_dom_sf"/>
</dbReference>
<dbReference type="NCBIfam" id="NF009466">
    <property type="entry name" value="PRK12826.1-2"/>
    <property type="match status" value="1"/>
</dbReference>
<gene>
    <name evidence="4" type="ORF">BVER_00490</name>
</gene>
<accession>A0A0L0MBQ7</accession>
<reference evidence="5" key="1">
    <citation type="submission" date="2015-06" db="EMBL/GenBank/DDBJ databases">
        <title>Comparative genomics of Burkholderia leaf nodule symbionts.</title>
        <authorList>
            <person name="Carlier A."/>
            <person name="Eberl L."/>
            <person name="Pinto-Carbo M."/>
        </authorList>
    </citation>
    <scope>NUCLEOTIDE SEQUENCE [LARGE SCALE GENOMIC DNA]</scope>
    <source>
        <strain evidence="5">UZHbot4</strain>
    </source>
</reference>
<dbReference type="FunFam" id="3.40.50.720:FF:000173">
    <property type="entry name" value="3-oxoacyl-[acyl-carrier protein] reductase"/>
    <property type="match status" value="1"/>
</dbReference>
<dbReference type="PROSITE" id="PS00061">
    <property type="entry name" value="ADH_SHORT"/>
    <property type="match status" value="1"/>
</dbReference>
<dbReference type="PANTHER" id="PTHR42760">
    <property type="entry name" value="SHORT-CHAIN DEHYDROGENASES/REDUCTASES FAMILY MEMBER"/>
    <property type="match status" value="1"/>
</dbReference>
<dbReference type="Gene3D" id="3.40.50.720">
    <property type="entry name" value="NAD(P)-binding Rossmann-like Domain"/>
    <property type="match status" value="1"/>
</dbReference>
<dbReference type="InterPro" id="IPR002347">
    <property type="entry name" value="SDR_fam"/>
</dbReference>
<dbReference type="InterPro" id="IPR057326">
    <property type="entry name" value="KR_dom"/>
</dbReference>
<organism evidence="4 5">
    <name type="scientific">Candidatus Burkholderia verschuerenii</name>
    <dbReference type="NCBI Taxonomy" id="242163"/>
    <lineage>
        <taxon>Bacteria</taxon>
        <taxon>Pseudomonadati</taxon>
        <taxon>Pseudomonadota</taxon>
        <taxon>Betaproteobacteria</taxon>
        <taxon>Burkholderiales</taxon>
        <taxon>Burkholderiaceae</taxon>
        <taxon>Burkholderia</taxon>
    </lineage>
</organism>
<dbReference type="SMART" id="SM00822">
    <property type="entry name" value="PKS_KR"/>
    <property type="match status" value="1"/>
</dbReference>
<dbReference type="Pfam" id="PF13561">
    <property type="entry name" value="adh_short_C2"/>
    <property type="match status" value="1"/>
</dbReference>
<dbReference type="InterPro" id="IPR020904">
    <property type="entry name" value="Sc_DH/Rdtase_CS"/>
</dbReference>
<evidence type="ECO:0000313" key="5">
    <source>
        <dbReference type="Proteomes" id="UP000036959"/>
    </source>
</evidence>
<keyword evidence="2 4" id="KW-0560">Oxidoreductase</keyword>